<protein>
    <submittedName>
        <fullName evidence="1">Uncharacterized protein</fullName>
    </submittedName>
</protein>
<reference evidence="1 2" key="1">
    <citation type="journal article" date="2007" name="DNA Res.">
        <title>Complete genomic structure of the bloom-forming toxic cyanobacterium Microcystis aeruginosa NIES-843.</title>
        <authorList>
            <person name="Kaneko T."/>
            <person name="Nakajima N."/>
            <person name="Okamoto S."/>
            <person name="Suzuki I."/>
            <person name="Tanabe Y."/>
            <person name="Tamaoki M."/>
            <person name="Nakamura Y."/>
            <person name="Kasai F."/>
            <person name="Watanabe A."/>
            <person name="Kawashima K."/>
            <person name="Kishida Y."/>
            <person name="Ono A."/>
            <person name="Shimizu Y."/>
            <person name="Takahashi C."/>
            <person name="Minami C."/>
            <person name="Fujishiro T."/>
            <person name="Kohara M."/>
            <person name="Katoh M."/>
            <person name="Nakazaki N."/>
            <person name="Nakayama S."/>
            <person name="Yamada M."/>
            <person name="Tabata S."/>
            <person name="Watanabe M.M."/>
        </authorList>
    </citation>
    <scope>NUCLEOTIDE SEQUENCE [LARGE SCALE GENOMIC DNA]</scope>
    <source>
        <strain evidence="2">NIES-843 / IAM M-247</strain>
    </source>
</reference>
<dbReference type="PaxDb" id="449447-MAE_38300"/>
<organism evidence="1 2">
    <name type="scientific">Microcystis aeruginosa (strain NIES-843 / IAM M-2473)</name>
    <dbReference type="NCBI Taxonomy" id="449447"/>
    <lineage>
        <taxon>Bacteria</taxon>
        <taxon>Bacillati</taxon>
        <taxon>Cyanobacteriota</taxon>
        <taxon>Cyanophyceae</taxon>
        <taxon>Oscillatoriophycideae</taxon>
        <taxon>Chroococcales</taxon>
        <taxon>Microcystaceae</taxon>
        <taxon>Microcystis</taxon>
    </lineage>
</organism>
<dbReference type="Proteomes" id="UP000001510">
    <property type="component" value="Chromosome"/>
</dbReference>
<gene>
    <name evidence="1" type="ordered locus">MAE_38300</name>
</gene>
<dbReference type="STRING" id="449447.MAE_38300"/>
<evidence type="ECO:0000313" key="1">
    <source>
        <dbReference type="EMBL" id="BAG03652.1"/>
    </source>
</evidence>
<dbReference type="EnsemblBacteria" id="BAG03652">
    <property type="protein sequence ID" value="BAG03652"/>
    <property type="gene ID" value="MAE_38300"/>
</dbReference>
<evidence type="ECO:0000313" key="2">
    <source>
        <dbReference type="Proteomes" id="UP000001510"/>
    </source>
</evidence>
<sequence>MLKQVISLSCPLSDRFYTKSVEYRLTYQDRHSCKRQEAKGRINNQFLITWFSITHRIYPLLSVVRVSMVDP</sequence>
<dbReference type="KEGG" id="mar:MAE_38300"/>
<name>B0JPS8_MICAN</name>
<keyword evidence="2" id="KW-1185">Reference proteome</keyword>
<accession>B0JPS8</accession>
<dbReference type="HOGENOM" id="CLU_2735538_0_0_3"/>
<dbReference type="EMBL" id="AP009552">
    <property type="protein sequence ID" value="BAG03652.1"/>
    <property type="molecule type" value="Genomic_DNA"/>
</dbReference>
<dbReference type="AlphaFoldDB" id="B0JPS8"/>
<proteinExistence type="predicted"/>